<keyword evidence="3" id="KW-1185">Reference proteome</keyword>
<accession>A0AAV4PHT5</accession>
<feature type="compositionally biased region" description="Basic and acidic residues" evidence="1">
    <location>
        <begin position="26"/>
        <end position="42"/>
    </location>
</feature>
<organism evidence="2 3">
    <name type="scientific">Caerostris extrusa</name>
    <name type="common">Bark spider</name>
    <name type="synonym">Caerostris bankana</name>
    <dbReference type="NCBI Taxonomy" id="172846"/>
    <lineage>
        <taxon>Eukaryota</taxon>
        <taxon>Metazoa</taxon>
        <taxon>Ecdysozoa</taxon>
        <taxon>Arthropoda</taxon>
        <taxon>Chelicerata</taxon>
        <taxon>Arachnida</taxon>
        <taxon>Araneae</taxon>
        <taxon>Araneomorphae</taxon>
        <taxon>Entelegynae</taxon>
        <taxon>Araneoidea</taxon>
        <taxon>Araneidae</taxon>
        <taxon>Caerostris</taxon>
    </lineage>
</organism>
<evidence type="ECO:0000313" key="2">
    <source>
        <dbReference type="EMBL" id="GIX96654.1"/>
    </source>
</evidence>
<reference evidence="2 3" key="1">
    <citation type="submission" date="2021-06" db="EMBL/GenBank/DDBJ databases">
        <title>Caerostris extrusa draft genome.</title>
        <authorList>
            <person name="Kono N."/>
            <person name="Arakawa K."/>
        </authorList>
    </citation>
    <scope>NUCLEOTIDE SEQUENCE [LARGE SCALE GENOMIC DNA]</scope>
</reference>
<proteinExistence type="predicted"/>
<sequence>MKIHSLLFRTVVPVPPVCEGRGGQRPPERFAGVEEDRKEDRPSAPSASGRPIEARVVPSLFLIMDTRPDEARSPGKGWGQARRKSENDNPRCGGGRGCCKQRIGAHWS</sequence>
<name>A0AAV4PHT5_CAEEX</name>
<protein>
    <submittedName>
        <fullName evidence="2">Uncharacterized protein</fullName>
    </submittedName>
</protein>
<evidence type="ECO:0000256" key="1">
    <source>
        <dbReference type="SAM" id="MobiDB-lite"/>
    </source>
</evidence>
<feature type="region of interest" description="Disordered" evidence="1">
    <location>
        <begin position="15"/>
        <end position="53"/>
    </location>
</feature>
<dbReference type="Proteomes" id="UP001054945">
    <property type="component" value="Unassembled WGS sequence"/>
</dbReference>
<dbReference type="EMBL" id="BPLR01004674">
    <property type="protein sequence ID" value="GIX96654.1"/>
    <property type="molecule type" value="Genomic_DNA"/>
</dbReference>
<dbReference type="AlphaFoldDB" id="A0AAV4PHT5"/>
<gene>
    <name evidence="2" type="ORF">CEXT_654581</name>
</gene>
<evidence type="ECO:0000313" key="3">
    <source>
        <dbReference type="Proteomes" id="UP001054945"/>
    </source>
</evidence>
<feature type="region of interest" description="Disordered" evidence="1">
    <location>
        <begin position="66"/>
        <end position="108"/>
    </location>
</feature>
<comment type="caution">
    <text evidence="2">The sequence shown here is derived from an EMBL/GenBank/DDBJ whole genome shotgun (WGS) entry which is preliminary data.</text>
</comment>